<name>A0A140KMX7_9BASI</name>
<dbReference type="OrthoDB" id="2431475at2759"/>
<proteinExistence type="predicted"/>
<feature type="compositionally biased region" description="Polar residues" evidence="1">
    <location>
        <begin position="157"/>
        <end position="166"/>
    </location>
</feature>
<dbReference type="EMBL" id="LK056669">
    <property type="protein sequence ID" value="CDR87674.1"/>
    <property type="molecule type" value="Genomic_DNA"/>
</dbReference>
<feature type="compositionally biased region" description="Basic and acidic residues" evidence="1">
    <location>
        <begin position="247"/>
        <end position="260"/>
    </location>
</feature>
<organism evidence="2">
    <name type="scientific">Sporisorium scitamineum</name>
    <dbReference type="NCBI Taxonomy" id="49012"/>
    <lineage>
        <taxon>Eukaryota</taxon>
        <taxon>Fungi</taxon>
        <taxon>Dikarya</taxon>
        <taxon>Basidiomycota</taxon>
        <taxon>Ustilaginomycotina</taxon>
        <taxon>Ustilaginomycetes</taxon>
        <taxon>Ustilaginales</taxon>
        <taxon>Ustilaginaceae</taxon>
        <taxon>Sporisorium</taxon>
    </lineage>
</organism>
<evidence type="ECO:0000256" key="1">
    <source>
        <dbReference type="SAM" id="MobiDB-lite"/>
    </source>
</evidence>
<dbReference type="AlphaFoldDB" id="A0A140KMX7"/>
<feature type="compositionally biased region" description="Basic residues" evidence="1">
    <location>
        <begin position="261"/>
        <end position="272"/>
    </location>
</feature>
<gene>
    <name evidence="2" type="ORF">SPSC_03468</name>
</gene>
<feature type="compositionally biased region" description="Basic and acidic residues" evidence="1">
    <location>
        <begin position="273"/>
        <end position="288"/>
    </location>
</feature>
<dbReference type="PANTHER" id="PTHR40132">
    <property type="entry name" value="PRE-MRNA-SPLICING FACTOR 38B"/>
    <property type="match status" value="1"/>
</dbReference>
<dbReference type="PANTHER" id="PTHR40132:SF1">
    <property type="entry name" value="PRE-MRNA-SPLICING FACTOR 38B"/>
    <property type="match status" value="1"/>
</dbReference>
<feature type="compositionally biased region" description="Basic and acidic residues" evidence="1">
    <location>
        <begin position="167"/>
        <end position="179"/>
    </location>
</feature>
<protein>
    <submittedName>
        <fullName evidence="2">Uncharacterized protein</fullName>
    </submittedName>
</protein>
<sequence>MTDPARAGSSLASVPDDELDAYIADLILQKSKTKEIRSHHEGIAAYLEDDANAAKAPNTNKRFLTSMVRNVEGHNQALLRQQAREERSQSAGARRRGQDAVAGPSRLRRWSDDEEEGNDGSSPLRAAQNQDGEGQEEFGLSSKMDRYFAETTDEPPSDQQSASLSERAQEKERKESDRRSHPHARNSRHASSESKSSRHRVRSPHDSRRDSSKRSRDDWPDRSGEERGHRSGLTQKSNERRRSHRSTPKERDDGSDDERKIRRRKESSKHRNRESSHRDRRNAARERSASPPTQPSKVREWDLGKGSLAF</sequence>
<reference evidence="2" key="1">
    <citation type="submission" date="2014-06" db="EMBL/GenBank/DDBJ databases">
        <authorList>
            <person name="Ju J."/>
            <person name="Zhang J."/>
        </authorList>
    </citation>
    <scope>NUCLEOTIDE SEQUENCE</scope>
    <source>
        <strain evidence="2">SscI8</strain>
    </source>
</reference>
<feature type="region of interest" description="Disordered" evidence="1">
    <location>
        <begin position="80"/>
        <end position="310"/>
    </location>
</feature>
<feature type="compositionally biased region" description="Basic and acidic residues" evidence="1">
    <location>
        <begin position="203"/>
        <end position="229"/>
    </location>
</feature>
<evidence type="ECO:0000313" key="2">
    <source>
        <dbReference type="EMBL" id="CDR87674.1"/>
    </source>
</evidence>
<accession>A0A140KMX7</accession>